<dbReference type="KEGG" id="gtr:GLOTRDRAFT_92267"/>
<dbReference type="RefSeq" id="XP_007864276.1">
    <property type="nucleotide sequence ID" value="XM_007866085.1"/>
</dbReference>
<gene>
    <name evidence="1" type="ORF">GLOTRDRAFT_92267</name>
</gene>
<organism evidence="1 2">
    <name type="scientific">Gloeophyllum trabeum (strain ATCC 11539 / FP-39264 / Madison 617)</name>
    <name type="common">Brown rot fungus</name>
    <dbReference type="NCBI Taxonomy" id="670483"/>
    <lineage>
        <taxon>Eukaryota</taxon>
        <taxon>Fungi</taxon>
        <taxon>Dikarya</taxon>
        <taxon>Basidiomycota</taxon>
        <taxon>Agaricomycotina</taxon>
        <taxon>Agaricomycetes</taxon>
        <taxon>Gloeophyllales</taxon>
        <taxon>Gloeophyllaceae</taxon>
        <taxon>Gloeophyllum</taxon>
    </lineage>
</organism>
<reference evidence="1 2" key="1">
    <citation type="journal article" date="2012" name="Science">
        <title>The Paleozoic origin of enzymatic lignin decomposition reconstructed from 31 fungal genomes.</title>
        <authorList>
            <person name="Floudas D."/>
            <person name="Binder M."/>
            <person name="Riley R."/>
            <person name="Barry K."/>
            <person name="Blanchette R.A."/>
            <person name="Henrissat B."/>
            <person name="Martinez A.T."/>
            <person name="Otillar R."/>
            <person name="Spatafora J.W."/>
            <person name="Yadav J.S."/>
            <person name="Aerts A."/>
            <person name="Benoit I."/>
            <person name="Boyd A."/>
            <person name="Carlson A."/>
            <person name="Copeland A."/>
            <person name="Coutinho P.M."/>
            <person name="de Vries R.P."/>
            <person name="Ferreira P."/>
            <person name="Findley K."/>
            <person name="Foster B."/>
            <person name="Gaskell J."/>
            <person name="Glotzer D."/>
            <person name="Gorecki P."/>
            <person name="Heitman J."/>
            <person name="Hesse C."/>
            <person name="Hori C."/>
            <person name="Igarashi K."/>
            <person name="Jurgens J.A."/>
            <person name="Kallen N."/>
            <person name="Kersten P."/>
            <person name="Kohler A."/>
            <person name="Kuees U."/>
            <person name="Kumar T.K.A."/>
            <person name="Kuo A."/>
            <person name="LaButti K."/>
            <person name="Larrondo L.F."/>
            <person name="Lindquist E."/>
            <person name="Ling A."/>
            <person name="Lombard V."/>
            <person name="Lucas S."/>
            <person name="Lundell T."/>
            <person name="Martin R."/>
            <person name="McLaughlin D.J."/>
            <person name="Morgenstern I."/>
            <person name="Morin E."/>
            <person name="Murat C."/>
            <person name="Nagy L.G."/>
            <person name="Nolan M."/>
            <person name="Ohm R.A."/>
            <person name="Patyshakuliyeva A."/>
            <person name="Rokas A."/>
            <person name="Ruiz-Duenas F.J."/>
            <person name="Sabat G."/>
            <person name="Salamov A."/>
            <person name="Samejima M."/>
            <person name="Schmutz J."/>
            <person name="Slot J.C."/>
            <person name="St John F."/>
            <person name="Stenlid J."/>
            <person name="Sun H."/>
            <person name="Sun S."/>
            <person name="Syed K."/>
            <person name="Tsang A."/>
            <person name="Wiebenga A."/>
            <person name="Young D."/>
            <person name="Pisabarro A."/>
            <person name="Eastwood D.C."/>
            <person name="Martin F."/>
            <person name="Cullen D."/>
            <person name="Grigoriev I.V."/>
            <person name="Hibbett D.S."/>
        </authorList>
    </citation>
    <scope>NUCLEOTIDE SEQUENCE [LARGE SCALE GENOMIC DNA]</scope>
    <source>
        <strain evidence="1 2">ATCC 11539</strain>
    </source>
</reference>
<name>S7QCK7_GLOTA</name>
<dbReference type="GeneID" id="19309372"/>
<keyword evidence="2" id="KW-1185">Reference proteome</keyword>
<evidence type="ECO:0000313" key="2">
    <source>
        <dbReference type="Proteomes" id="UP000030669"/>
    </source>
</evidence>
<evidence type="ECO:0000313" key="1">
    <source>
        <dbReference type="EMBL" id="EPQ57128.1"/>
    </source>
</evidence>
<proteinExistence type="predicted"/>
<dbReference type="AlphaFoldDB" id="S7QCK7"/>
<accession>S7QCK7</accession>
<sequence length="456" mass="51438">MNLRATPASPVRGGRRRHQNCTDVSAFANADPPRVGLHTSYCIDFSRSAVGSQQFATRFMSDSSESLDLRGFARLRCTRKKCGYTVWTRSSRLPVSNSERFLHSGCNSTCNDTREEELLTPSKTVEVRSEITRLMLPVDCRVRCMVRYRPNSPSQNGTTDILPICHYGTTRRLDTQICRWNASQYLDENQEIRTYVSTKQLFDRTACQMVRLGGLCGQQFRLGYHVTVSHPKLWNRRLVSYPNRMIRYIFSSLDDIRAGGQIRPSRGWQGVECPSVFRPYRSNWPTRHVSFWTSGLMPLRGEVGFGRPGAATNGKWEVAPTSVLKAVAFEEAQTLLSILGELQFAHARGWDNLDSGSNLYSLVYEVNGSPRKVRVTSLAPGTLPVEMVIVNESLNVGYAGSSLSYQLTLSLYQHWIQDSSVTGFCGFAFATQPHYLTNYDAPGMIGFIRLVLPHWD</sequence>
<protein>
    <submittedName>
        <fullName evidence="1">Uncharacterized protein</fullName>
    </submittedName>
</protein>
<dbReference type="EMBL" id="KB469299">
    <property type="protein sequence ID" value="EPQ57128.1"/>
    <property type="molecule type" value="Genomic_DNA"/>
</dbReference>
<dbReference type="HOGENOM" id="CLU_599997_0_0_1"/>
<dbReference type="Proteomes" id="UP000030669">
    <property type="component" value="Unassembled WGS sequence"/>
</dbReference>